<protein>
    <submittedName>
        <fullName evidence="3">DNA-binding domain-containing protein</fullName>
    </submittedName>
</protein>
<dbReference type="Proteomes" id="UP001324185">
    <property type="component" value="Chromosome"/>
</dbReference>
<dbReference type="Pfam" id="PF22106">
    <property type="entry name" value="NGO1945_C"/>
    <property type="match status" value="1"/>
</dbReference>
<dbReference type="Pfam" id="PF09836">
    <property type="entry name" value="DUF2063"/>
    <property type="match status" value="1"/>
</dbReference>
<keyword evidence="3" id="KW-0238">DNA-binding</keyword>
<proteinExistence type="predicted"/>
<dbReference type="InterPro" id="IPR044922">
    <property type="entry name" value="DUF2063_N_sf"/>
</dbReference>
<dbReference type="InterPro" id="IPR054098">
    <property type="entry name" value="NGO1945-like_C"/>
</dbReference>
<organism evidence="3 4">
    <name type="scientific">Kangiella aquimarina</name>
    <dbReference type="NCBI Taxonomy" id="261965"/>
    <lineage>
        <taxon>Bacteria</taxon>
        <taxon>Pseudomonadati</taxon>
        <taxon>Pseudomonadota</taxon>
        <taxon>Gammaproteobacteria</taxon>
        <taxon>Kangiellales</taxon>
        <taxon>Kangiellaceae</taxon>
        <taxon>Kangiella</taxon>
    </lineage>
</organism>
<dbReference type="GO" id="GO:0003677">
    <property type="term" value="F:DNA binding"/>
    <property type="evidence" value="ECO:0007669"/>
    <property type="project" value="UniProtKB-KW"/>
</dbReference>
<feature type="domain" description="Putative DNA-binding" evidence="1">
    <location>
        <begin position="13"/>
        <end position="99"/>
    </location>
</feature>
<dbReference type="Gene3D" id="1.10.150.690">
    <property type="entry name" value="DUF2063"/>
    <property type="match status" value="1"/>
</dbReference>
<evidence type="ECO:0000313" key="4">
    <source>
        <dbReference type="Proteomes" id="UP001324185"/>
    </source>
</evidence>
<evidence type="ECO:0000259" key="2">
    <source>
        <dbReference type="Pfam" id="PF22106"/>
    </source>
</evidence>
<accession>A0ABZ0X1E9</accession>
<evidence type="ECO:0000313" key="3">
    <source>
        <dbReference type="EMBL" id="WQG84132.1"/>
    </source>
</evidence>
<dbReference type="Gene3D" id="3.90.930.50">
    <property type="match status" value="1"/>
</dbReference>
<gene>
    <name evidence="3" type="ORF">SR900_06550</name>
</gene>
<dbReference type="RefSeq" id="WP_228127073.1">
    <property type="nucleotide sequence ID" value="NZ_CP140158.1"/>
</dbReference>
<reference evidence="3 4" key="1">
    <citation type="submission" date="2023-11" db="EMBL/GenBank/DDBJ databases">
        <title>MicrobeMod: A computational toolkit for identifying prokaryotic methylation and restriction-modification with nanopore sequencing.</title>
        <authorList>
            <person name="Crits-Christoph A."/>
            <person name="Kang S.C."/>
            <person name="Lee H."/>
            <person name="Ostrov N."/>
        </authorList>
    </citation>
    <scope>NUCLEOTIDE SEQUENCE [LARGE SCALE GENOMIC DNA]</scope>
    <source>
        <strain evidence="3 4">DSMZ 16071</strain>
    </source>
</reference>
<evidence type="ECO:0000259" key="1">
    <source>
        <dbReference type="Pfam" id="PF09836"/>
    </source>
</evidence>
<sequence length="262" mass="30770">MMNKHSELPKFQQIQFEFAKNLRNPAKFQAPEGIEARRMKVYQDLFYNNIQNFCANSFPILRSLIADDKWHRMVRSFFTEYRAHSPYFADISAEFLNYLSNEREAEQDDFPFMTELAHWEWMEVSLLANKQDILAIPHDRNGDLFNQNIVISPLAVANAYEFPVHRIGKAYIPEEKPDQPTFLIICRDRKHKIEFMETNLFTFRLLQIFLEHLEQGSQINGQQALQQLAVETQFPNPQQLIEGGKQMLDSLLQRDVILGVNS</sequence>
<dbReference type="EMBL" id="CP140158">
    <property type="protein sequence ID" value="WQG84132.1"/>
    <property type="molecule type" value="Genomic_DNA"/>
</dbReference>
<feature type="domain" description="NGO1945-like C-terminal" evidence="2">
    <location>
        <begin position="152"/>
        <end position="251"/>
    </location>
</feature>
<dbReference type="InterPro" id="IPR018640">
    <property type="entry name" value="DUF2063"/>
</dbReference>
<name>A0ABZ0X1E9_9GAMM</name>
<keyword evidence="4" id="KW-1185">Reference proteome</keyword>